<accession>A0A6M4WF73</accession>
<dbReference type="Proteomes" id="UP000502665">
    <property type="component" value="Chromosome"/>
</dbReference>
<organism evidence="1 2">
    <name type="scientific">Streptomyces asoensis</name>
    <dbReference type="NCBI Taxonomy" id="249586"/>
    <lineage>
        <taxon>Bacteria</taxon>
        <taxon>Bacillati</taxon>
        <taxon>Actinomycetota</taxon>
        <taxon>Actinomycetes</taxon>
        <taxon>Kitasatosporales</taxon>
        <taxon>Streptomycetaceae</taxon>
        <taxon>Streptomyces</taxon>
    </lineage>
</organism>
<sequence>MTWAGVLLYFAASSVTAGVLERVLDRVGVAGPVDVHPADGRPGLGDYAVPGVRLAYLGLDEVRVQLDLVDRGHDVGAVDEVLQVVGVGLNQ</sequence>
<name>A0A6M4WF73_9ACTN</name>
<evidence type="ECO:0000313" key="1">
    <source>
        <dbReference type="EMBL" id="QJS99219.1"/>
    </source>
</evidence>
<reference evidence="1" key="1">
    <citation type="submission" date="2020-03" db="EMBL/GenBank/DDBJ databases">
        <title>Molecular networking-based the target discovery of potent antiproliferative macrolactams: 5/6/7/16 polycyclic ansamycins and glycosylated trienomycin from Streptomyces cacaoi subsp. asoensis.</title>
        <authorList>
            <person name="Liu L.-L."/>
        </authorList>
    </citation>
    <scope>NUCLEOTIDE SEQUENCE [LARGE SCALE GENOMIC DNA]</scope>
    <source>
        <strain evidence="1">H2S5</strain>
    </source>
</reference>
<dbReference type="RefSeq" id="WP_171394872.1">
    <property type="nucleotide sequence ID" value="NZ_CP049838.1"/>
</dbReference>
<keyword evidence="2" id="KW-1185">Reference proteome</keyword>
<protein>
    <submittedName>
        <fullName evidence="1">Uncharacterized protein</fullName>
    </submittedName>
</protein>
<gene>
    <name evidence="1" type="ORF">G9272_01895</name>
</gene>
<evidence type="ECO:0000313" key="2">
    <source>
        <dbReference type="Proteomes" id="UP000502665"/>
    </source>
</evidence>
<dbReference type="AlphaFoldDB" id="A0A6M4WF73"/>
<dbReference type="EMBL" id="CP049838">
    <property type="protein sequence ID" value="QJS99219.1"/>
    <property type="molecule type" value="Genomic_DNA"/>
</dbReference>
<proteinExistence type="predicted"/>